<dbReference type="Proteomes" id="UP001275436">
    <property type="component" value="Unassembled WGS sequence"/>
</dbReference>
<keyword evidence="2" id="KW-1185">Reference proteome</keyword>
<evidence type="ECO:0000313" key="2">
    <source>
        <dbReference type="Proteomes" id="UP001275436"/>
    </source>
</evidence>
<protein>
    <submittedName>
        <fullName evidence="1">Uncharacterized protein</fullName>
    </submittedName>
</protein>
<accession>A0ABQ5TMQ2</accession>
<name>A0ABQ5TMQ2_9BACI</name>
<organism evidence="1 2">
    <name type="scientific">Oceanobacillus kimchii</name>
    <dbReference type="NCBI Taxonomy" id="746691"/>
    <lineage>
        <taxon>Bacteria</taxon>
        <taxon>Bacillati</taxon>
        <taxon>Bacillota</taxon>
        <taxon>Bacilli</taxon>
        <taxon>Bacillales</taxon>
        <taxon>Bacillaceae</taxon>
        <taxon>Oceanobacillus</taxon>
    </lineage>
</organism>
<evidence type="ECO:0000313" key="1">
    <source>
        <dbReference type="EMBL" id="GLO68093.1"/>
    </source>
</evidence>
<dbReference type="EMBL" id="BSKO01000001">
    <property type="protein sequence ID" value="GLO68093.1"/>
    <property type="molecule type" value="Genomic_DNA"/>
</dbReference>
<dbReference type="RefSeq" id="WP_215064485.1">
    <property type="nucleotide sequence ID" value="NZ_BSKO01000001.1"/>
</dbReference>
<gene>
    <name evidence="1" type="ORF">MACH08_38770</name>
</gene>
<reference evidence="1 2" key="1">
    <citation type="submission" date="2023-02" db="EMBL/GenBank/DDBJ databases">
        <title>Oceanobacillus kimchii IFOP_LL358 isolated form Alexandrium catenella lab strain.</title>
        <authorList>
            <person name="Gajardo G."/>
            <person name="Ueki S."/>
            <person name="Maruyama F."/>
        </authorList>
    </citation>
    <scope>NUCLEOTIDE SEQUENCE [LARGE SCALE GENOMIC DNA]</scope>
    <source>
        <strain evidence="1 2">IFOP_LL358</strain>
    </source>
</reference>
<sequence length="109" mass="12855">MAKMHIQIEKDANEVKYISILRKNTNKSISEIKESLNNNDFILSYNLLKTDELLKMKKIVKLLLEAGAKVHIYEENREVSIEFLDNLIESHLDTERYLEEVDDQMLKDD</sequence>
<comment type="caution">
    <text evidence="1">The sequence shown here is derived from an EMBL/GenBank/DDBJ whole genome shotgun (WGS) entry which is preliminary data.</text>
</comment>
<proteinExistence type="predicted"/>